<dbReference type="Gene3D" id="3.90.1440.10">
    <property type="entry name" value="SecA, preprotein cross-linking domain"/>
    <property type="match status" value="1"/>
</dbReference>
<evidence type="ECO:0000256" key="10">
    <source>
        <dbReference type="ARBA" id="ARBA00023010"/>
    </source>
</evidence>
<dbReference type="InterPro" id="IPR001650">
    <property type="entry name" value="Helicase_C-like"/>
</dbReference>
<feature type="binding site" evidence="12">
    <location>
        <position position="490"/>
    </location>
    <ligand>
        <name>ATP</name>
        <dbReference type="ChEBI" id="CHEBI:30616"/>
    </ligand>
</feature>
<dbReference type="PANTHER" id="PTHR30612">
    <property type="entry name" value="SECA INNER MEMBRANE COMPONENT OF SEC PROTEIN SECRETION SYSTEM"/>
    <property type="match status" value="1"/>
</dbReference>
<keyword evidence="5 12" id="KW-0963">Cytoplasm</keyword>
<feature type="domain" description="SecA family profile" evidence="16">
    <location>
        <begin position="1"/>
        <end position="568"/>
    </location>
</feature>
<evidence type="ECO:0000256" key="12">
    <source>
        <dbReference type="HAMAP-Rule" id="MF_01382"/>
    </source>
</evidence>
<keyword evidence="7 12" id="KW-0067">ATP-binding</keyword>
<evidence type="ECO:0000256" key="11">
    <source>
        <dbReference type="ARBA" id="ARBA00023136"/>
    </source>
</evidence>
<dbReference type="FunFam" id="3.40.50.300:FF:000429">
    <property type="entry name" value="Preprotein translocase subunit SecA"/>
    <property type="match status" value="1"/>
</dbReference>
<comment type="function">
    <text evidence="12">Part of the Sec protein translocase complex. Interacts with the SecYEG preprotein conducting channel. Has a central role in coupling the hydrolysis of ATP to the transfer of proteins into and across the cell membrane, serving as an ATP-driven molecular motor driving the stepwise translocation of polypeptide chains across the membrane.</text>
</comment>
<feature type="domain" description="Helicase C-terminal" evidence="15">
    <location>
        <begin position="412"/>
        <end position="584"/>
    </location>
</feature>
<dbReference type="OrthoDB" id="9805579at2"/>
<dbReference type="InterPro" id="IPR011130">
    <property type="entry name" value="SecA_preprotein_X-link_dom"/>
</dbReference>
<evidence type="ECO:0000313" key="18">
    <source>
        <dbReference type="Proteomes" id="UP000001732"/>
    </source>
</evidence>
<evidence type="ECO:0000256" key="7">
    <source>
        <dbReference type="ARBA" id="ARBA00022840"/>
    </source>
</evidence>
<dbReference type="InterPro" id="IPR014018">
    <property type="entry name" value="SecA_motor_DEAD"/>
</dbReference>
<gene>
    <name evidence="12 17" type="primary">secA</name>
    <name evidence="17" type="ordered locus">COPRO5265_0970</name>
</gene>
<dbReference type="HAMAP" id="MF_01382">
    <property type="entry name" value="SecA"/>
    <property type="match status" value="1"/>
</dbReference>
<dbReference type="KEGG" id="cpo:COPRO5265_0970"/>
<dbReference type="Proteomes" id="UP000001732">
    <property type="component" value="Chromosome"/>
</dbReference>
<dbReference type="InterPro" id="IPR011115">
    <property type="entry name" value="SecA_DEAD"/>
</dbReference>
<evidence type="ECO:0000259" key="15">
    <source>
        <dbReference type="PROSITE" id="PS51194"/>
    </source>
</evidence>
<evidence type="ECO:0000256" key="4">
    <source>
        <dbReference type="ARBA" id="ARBA00022475"/>
    </source>
</evidence>
<dbReference type="GO" id="GO:0005524">
    <property type="term" value="F:ATP binding"/>
    <property type="evidence" value="ECO:0007669"/>
    <property type="project" value="UniProtKB-UniRule"/>
</dbReference>
<evidence type="ECO:0000256" key="1">
    <source>
        <dbReference type="ARBA" id="ARBA00004170"/>
    </source>
</evidence>
<dbReference type="PRINTS" id="PR00906">
    <property type="entry name" value="SECA"/>
</dbReference>
<dbReference type="InterPro" id="IPR000185">
    <property type="entry name" value="SecA"/>
</dbReference>
<keyword evidence="10 12" id="KW-0811">Translocation</keyword>
<keyword evidence="4 12" id="KW-1003">Cell membrane</keyword>
<dbReference type="Gene3D" id="3.40.50.300">
    <property type="entry name" value="P-loop containing nucleotide triphosphate hydrolases"/>
    <property type="match status" value="3"/>
</dbReference>
<dbReference type="PROSITE" id="PS51196">
    <property type="entry name" value="SECA_MOTOR_DEAD"/>
    <property type="match status" value="1"/>
</dbReference>
<keyword evidence="18" id="KW-1185">Reference proteome</keyword>
<evidence type="ECO:0000256" key="3">
    <source>
        <dbReference type="ARBA" id="ARBA00022448"/>
    </source>
</evidence>
<feature type="binding site" evidence="12">
    <location>
        <position position="83"/>
    </location>
    <ligand>
        <name>ATP</name>
        <dbReference type="ChEBI" id="CHEBI:30616"/>
    </ligand>
</feature>
<dbReference type="NCBIfam" id="TIGR00963">
    <property type="entry name" value="secA"/>
    <property type="match status" value="1"/>
</dbReference>
<dbReference type="GO" id="GO:0065002">
    <property type="term" value="P:intracellular protein transmembrane transport"/>
    <property type="evidence" value="ECO:0007669"/>
    <property type="project" value="UniProtKB-UniRule"/>
</dbReference>
<dbReference type="GO" id="GO:0017038">
    <property type="term" value="P:protein import"/>
    <property type="evidence" value="ECO:0007669"/>
    <property type="project" value="InterPro"/>
</dbReference>
<dbReference type="NCBIfam" id="NF006630">
    <property type="entry name" value="PRK09200.1"/>
    <property type="match status" value="1"/>
</dbReference>
<evidence type="ECO:0000256" key="8">
    <source>
        <dbReference type="ARBA" id="ARBA00022927"/>
    </source>
</evidence>
<sequence>MFKWFGRSSSDRHLKKYFDFAYKVNAFEPAMMQLSDEDLHNKKTYFQNQLDKGQSVDELLPEMFAVVREVARRQLNMRHFDVQLIGGKVLFEGKVAEMKTGEGKTLVATLPVYAMAVSGHKVHVVTVNEYLAKRDANWMKPVYEALGLTVAYIHSNQTTEEKKAAYAADVVYGTNYEFGFDYLRDNMALSLEDIVQQGLDYAIVDEADSVLIDEARTPLIISGPGQEDTRIYYELAKLARRMVPGVDFDIEEKERNVILHESGAHKVERFVKTDNLYAPENADLLRKVLQALRAEYLYKSEVDYIVKDGEVIIIDEFTGRLMYGRRYSDGLHQAIEAKEGVQVKGESQVLALISYQNFFKLYNKIAGMTGTAASAANEFSGIYNMDVVVVPTNKPMIRVDLPDVIYSSEEGKFRAIVADIKERHAKGQPVLIGTRSVEKSEKLSRMLKKEGIPHEVLNAKYHEKEAEIIAKAGQRGAVTVATNMAGRGVDIVLGEGVAELGGLHVIGSERHEARRIDDQLRGRSGRQGDPGSSQFYLSLEDELLKLYGGDTLKGIFDKLHVEEDDRIEHPLLTRAIETAQKRVENYHYEIRKRLLDYDNVLGQQREYIYKERRQILEMEDVTPLAERLAEHYAEDLARNPESVSDQLLAVGITVEGLENASQDEVKDVVFSVIMSNYEAKKNELSNVDPELDKKVLLRVMDWNFINHLQNMEYLQQGIGWQALGQKDPLVEYQYQAAMMFAEMLSNVRKDFFTYFLNIRLVQRDTQRKGRNR</sequence>
<dbReference type="SUPFAM" id="SSF52540">
    <property type="entry name" value="P-loop containing nucleoside triphosphate hydrolases"/>
    <property type="match status" value="2"/>
</dbReference>
<dbReference type="AlphaFoldDB" id="B5Y947"/>
<dbReference type="CDD" id="cd18803">
    <property type="entry name" value="SF2_C_secA"/>
    <property type="match status" value="1"/>
</dbReference>
<dbReference type="PROSITE" id="PS51194">
    <property type="entry name" value="HELICASE_CTER"/>
    <property type="match status" value="1"/>
</dbReference>
<proteinExistence type="inferred from homology"/>
<keyword evidence="3 12" id="KW-0813">Transport</keyword>
<accession>B5Y947</accession>
<dbReference type="CDD" id="cd17928">
    <property type="entry name" value="DEXDc_SecA"/>
    <property type="match status" value="1"/>
</dbReference>
<keyword evidence="11 12" id="KW-0472">Membrane</keyword>
<dbReference type="InterPro" id="IPR044722">
    <property type="entry name" value="SecA_SF2_C"/>
</dbReference>
<comment type="similarity">
    <text evidence="2 12 13">Belongs to the SecA family.</text>
</comment>
<comment type="catalytic activity">
    <reaction evidence="12">
        <text>ATP + H2O + cellular proteinSide 1 = ADP + phosphate + cellular proteinSide 2.</text>
        <dbReference type="EC" id="7.4.2.8"/>
    </reaction>
</comment>
<evidence type="ECO:0000256" key="13">
    <source>
        <dbReference type="RuleBase" id="RU003874"/>
    </source>
</evidence>
<dbReference type="Pfam" id="PF21090">
    <property type="entry name" value="P-loop_SecA"/>
    <property type="match status" value="1"/>
</dbReference>
<dbReference type="SUPFAM" id="SSF81767">
    <property type="entry name" value="Pre-protein crosslinking domain of SecA"/>
    <property type="match status" value="1"/>
</dbReference>
<dbReference type="STRING" id="309798.COPRO5265_0970"/>
<dbReference type="EMBL" id="CP001145">
    <property type="protein sequence ID" value="ACI18085.1"/>
    <property type="molecule type" value="Genomic_DNA"/>
</dbReference>
<dbReference type="Pfam" id="PF07517">
    <property type="entry name" value="SecA_DEAD"/>
    <property type="match status" value="1"/>
</dbReference>
<dbReference type="EC" id="7.4.2.8" evidence="12"/>
<dbReference type="Gene3D" id="1.10.3060.10">
    <property type="entry name" value="Helical scaffold and wing domains of SecA"/>
    <property type="match status" value="1"/>
</dbReference>
<dbReference type="InterPro" id="IPR014001">
    <property type="entry name" value="Helicase_ATP-bd"/>
</dbReference>
<dbReference type="GO" id="GO:0031522">
    <property type="term" value="C:cell envelope Sec protein transport complex"/>
    <property type="evidence" value="ECO:0007669"/>
    <property type="project" value="TreeGrafter"/>
</dbReference>
<dbReference type="InterPro" id="IPR036266">
    <property type="entry name" value="SecA_Wing/Scaffold_sf"/>
</dbReference>
<dbReference type="Pfam" id="PF07516">
    <property type="entry name" value="SecA_SW"/>
    <property type="match status" value="1"/>
</dbReference>
<dbReference type="InterPro" id="IPR027417">
    <property type="entry name" value="P-loop_NTPase"/>
</dbReference>
<dbReference type="PANTHER" id="PTHR30612:SF0">
    <property type="entry name" value="CHLOROPLAST PROTEIN-TRANSPORTING ATPASE"/>
    <property type="match status" value="1"/>
</dbReference>
<dbReference type="GO" id="GO:0005886">
    <property type="term" value="C:plasma membrane"/>
    <property type="evidence" value="ECO:0007669"/>
    <property type="project" value="UniProtKB-SubCell"/>
</dbReference>
<feature type="binding site" evidence="12">
    <location>
        <begin position="101"/>
        <end position="105"/>
    </location>
    <ligand>
        <name>ATP</name>
        <dbReference type="ChEBI" id="CHEBI:30616"/>
    </ligand>
</feature>
<dbReference type="GO" id="GO:0005829">
    <property type="term" value="C:cytosol"/>
    <property type="evidence" value="ECO:0007669"/>
    <property type="project" value="TreeGrafter"/>
</dbReference>
<dbReference type="SMART" id="SM00958">
    <property type="entry name" value="SecA_PP_bind"/>
    <property type="match status" value="1"/>
</dbReference>
<dbReference type="PROSITE" id="PS51192">
    <property type="entry name" value="HELICASE_ATP_BIND_1"/>
    <property type="match status" value="1"/>
</dbReference>
<evidence type="ECO:0000256" key="2">
    <source>
        <dbReference type="ARBA" id="ARBA00007650"/>
    </source>
</evidence>
<evidence type="ECO:0000259" key="14">
    <source>
        <dbReference type="PROSITE" id="PS51192"/>
    </source>
</evidence>
<dbReference type="GO" id="GO:0043952">
    <property type="term" value="P:protein transport by the Sec complex"/>
    <property type="evidence" value="ECO:0007669"/>
    <property type="project" value="TreeGrafter"/>
</dbReference>
<evidence type="ECO:0000313" key="17">
    <source>
        <dbReference type="EMBL" id="ACI18085.1"/>
    </source>
</evidence>
<dbReference type="PROSITE" id="PS01312">
    <property type="entry name" value="SECA"/>
    <property type="match status" value="1"/>
</dbReference>
<keyword evidence="8 12" id="KW-0653">Protein transport</keyword>
<evidence type="ECO:0000256" key="6">
    <source>
        <dbReference type="ARBA" id="ARBA00022741"/>
    </source>
</evidence>
<dbReference type="InterPro" id="IPR020937">
    <property type="entry name" value="SecA_CS"/>
</dbReference>
<keyword evidence="6 12" id="KW-0547">Nucleotide-binding</keyword>
<evidence type="ECO:0000256" key="5">
    <source>
        <dbReference type="ARBA" id="ARBA00022490"/>
    </source>
</evidence>
<name>B5Y947_COPPD</name>
<dbReference type="GO" id="GO:0006605">
    <property type="term" value="P:protein targeting"/>
    <property type="evidence" value="ECO:0007669"/>
    <property type="project" value="UniProtKB-UniRule"/>
</dbReference>
<dbReference type="FunFam" id="3.90.1440.10:FF:000002">
    <property type="entry name" value="Protein translocase subunit SecA"/>
    <property type="match status" value="1"/>
</dbReference>
<evidence type="ECO:0000256" key="9">
    <source>
        <dbReference type="ARBA" id="ARBA00022967"/>
    </source>
</evidence>
<reference evidence="17 18" key="2">
    <citation type="journal article" date="2014" name="Genome Announc.">
        <title>Complete Genome Sequence of Coprothermobacter proteolyticus DSM 5265.</title>
        <authorList>
            <person name="Alexiev A."/>
            <person name="Coil D.A."/>
            <person name="Badger J.H."/>
            <person name="Enticknap J."/>
            <person name="Ward N."/>
            <person name="Robb F.T."/>
            <person name="Eisen J.A."/>
        </authorList>
    </citation>
    <scope>NUCLEOTIDE SEQUENCE [LARGE SCALE GENOMIC DNA]</scope>
    <source>
        <strain evidence="18">ATCC 35245 / DSM 5265 / OCM 4 / BT</strain>
    </source>
</reference>
<reference evidence="18" key="1">
    <citation type="submission" date="2008-08" db="EMBL/GenBank/DDBJ databases">
        <title>The complete genome sequence of Coprothermobacter proteolyticus strain ATCC 5245 / DSM 5265 / BT.</title>
        <authorList>
            <person name="Dodson R.J."/>
            <person name="Durkin A.S."/>
            <person name="Wu M."/>
            <person name="Eisen J."/>
            <person name="Sutton G."/>
        </authorList>
    </citation>
    <scope>NUCLEOTIDE SEQUENCE [LARGE SCALE GENOMIC DNA]</scope>
    <source>
        <strain evidence="18">ATCC 35245 / DSM 5265 / OCM 4 / BT</strain>
    </source>
</reference>
<dbReference type="SUPFAM" id="SSF81886">
    <property type="entry name" value="Helical scaffold and wing domains of SecA"/>
    <property type="match status" value="1"/>
</dbReference>
<feature type="domain" description="Helicase ATP-binding" evidence="14">
    <location>
        <begin position="85"/>
        <end position="243"/>
    </location>
</feature>
<dbReference type="HOGENOM" id="CLU_005314_3_0_9"/>
<organism evidence="17 18">
    <name type="scientific">Coprothermobacter proteolyticus (strain ATCC 35245 / DSM 5265 / OCM 4 / BT)</name>
    <dbReference type="NCBI Taxonomy" id="309798"/>
    <lineage>
        <taxon>Bacteria</taxon>
        <taxon>Pseudomonadati</taxon>
        <taxon>Coprothermobacterota</taxon>
        <taxon>Coprothermobacteria</taxon>
        <taxon>Coprothermobacterales</taxon>
        <taxon>Coprothermobacteraceae</taxon>
        <taxon>Coprothermobacter</taxon>
    </lineage>
</organism>
<dbReference type="RefSeq" id="WP_012544735.1">
    <property type="nucleotide sequence ID" value="NC_011295.1"/>
</dbReference>
<comment type="subcellular location">
    <subcellularLocation>
        <location evidence="12">Cell membrane</location>
        <topology evidence="12">Peripheral membrane protein</topology>
        <orientation evidence="12">Cytoplasmic side</orientation>
    </subcellularLocation>
    <subcellularLocation>
        <location evidence="12">Cytoplasm</location>
    </subcellularLocation>
    <subcellularLocation>
        <location evidence="1">Membrane</location>
        <topology evidence="1">Peripheral membrane protein</topology>
    </subcellularLocation>
    <text evidence="12">Distribution is 50-50.</text>
</comment>
<comment type="subunit">
    <text evidence="12">Monomer and homodimer. Part of the essential Sec protein translocation apparatus which comprises SecA, SecYEG and auxiliary proteins SecDF. Other proteins may also be involved.</text>
</comment>
<keyword evidence="9 12" id="KW-1278">Translocase</keyword>
<dbReference type="InterPro" id="IPR011116">
    <property type="entry name" value="SecA_Wing/Scaffold"/>
</dbReference>
<evidence type="ECO:0000259" key="16">
    <source>
        <dbReference type="PROSITE" id="PS51196"/>
    </source>
</evidence>
<dbReference type="Pfam" id="PF01043">
    <property type="entry name" value="SecA_PP_bind"/>
    <property type="match status" value="1"/>
</dbReference>
<dbReference type="eggNOG" id="COG0653">
    <property type="taxonomic scope" value="Bacteria"/>
</dbReference>
<dbReference type="GO" id="GO:0008564">
    <property type="term" value="F:protein-exporting ATPase activity"/>
    <property type="evidence" value="ECO:0007669"/>
    <property type="project" value="UniProtKB-EC"/>
</dbReference>
<dbReference type="InterPro" id="IPR036670">
    <property type="entry name" value="SecA_X-link_sf"/>
</dbReference>
<dbReference type="SMART" id="SM00957">
    <property type="entry name" value="SecA_DEAD"/>
    <property type="match status" value="1"/>
</dbReference>
<protein>
    <recommendedName>
        <fullName evidence="12 13">Protein translocase subunit SecA</fullName>
        <ecNumber evidence="12">7.4.2.8</ecNumber>
    </recommendedName>
</protein>